<dbReference type="PANTHER" id="PTHR21319:SF0">
    <property type="entry name" value="AND RING FINGER DOMAIN PROTEIN, PUTATIVE (AFU_ORTHOLOGUE AFUA_1G08900)-RELATED"/>
    <property type="match status" value="1"/>
</dbReference>
<dbReference type="CDD" id="cd16464">
    <property type="entry name" value="RING-H2_Pirh2-like"/>
    <property type="match status" value="1"/>
</dbReference>
<keyword evidence="10" id="KW-1185">Reference proteome</keyword>
<dbReference type="GO" id="GO:0061630">
    <property type="term" value="F:ubiquitin protein ligase activity"/>
    <property type="evidence" value="ECO:0007669"/>
    <property type="project" value="TreeGrafter"/>
</dbReference>
<dbReference type="Gene3D" id="2.20.28.10">
    <property type="match status" value="1"/>
</dbReference>
<dbReference type="GO" id="GO:0008270">
    <property type="term" value="F:zinc ion binding"/>
    <property type="evidence" value="ECO:0007669"/>
    <property type="project" value="UniProtKB-KW"/>
</dbReference>
<dbReference type="GO" id="GO:0016567">
    <property type="term" value="P:protein ubiquitination"/>
    <property type="evidence" value="ECO:0007669"/>
    <property type="project" value="TreeGrafter"/>
</dbReference>
<accession>A0A8H4N8Q4</accession>
<keyword evidence="2 4" id="KW-0863">Zinc-finger</keyword>
<keyword evidence="3" id="KW-0862">Zinc</keyword>
<feature type="region of interest" description="Disordered" evidence="5">
    <location>
        <begin position="291"/>
        <end position="317"/>
    </location>
</feature>
<evidence type="ECO:0000256" key="4">
    <source>
        <dbReference type="PROSITE-ProRule" id="PRU00601"/>
    </source>
</evidence>
<protein>
    <submittedName>
        <fullName evidence="9">RING finger protein</fullName>
    </submittedName>
</protein>
<comment type="caution">
    <text evidence="9">The sequence shown here is derived from an EMBL/GenBank/DDBJ whole genome shotgun (WGS) entry which is preliminary data.</text>
</comment>
<dbReference type="PROSITE" id="PS51266">
    <property type="entry name" value="ZF_CHY"/>
    <property type="match status" value="1"/>
</dbReference>
<feature type="region of interest" description="Disordered" evidence="5">
    <location>
        <begin position="58"/>
        <end position="235"/>
    </location>
</feature>
<feature type="region of interest" description="Disordered" evidence="5">
    <location>
        <begin position="663"/>
        <end position="682"/>
    </location>
</feature>
<sequence length="753" mass="83689">MAGAPTGRSRSLRIGELDSSPTPASLVSPQILHLLMTNLISSIFEPVVRHARRFSEARAAQSTTSHGESTAIPDDSPRPSRADGNHSSERKPATRRAMTSFSAGDASFQDDDSPPHLAAGGDEAATAASATATALSASSDFATVQTPESTEPEDPPRSTAAAGHARLTQSPARTTAPSSRTASLFEDERSSNPAHGIPAPFRPTAGTPDSSRFPRGSSASTLDQSRREASRALSYPPLGISSAQVTMSESLPADDGMRLLRQRIHEIRKLGVANDEKARRMHSLMTERYNALQGRSRSPSSILSHERPFTPSSTLSEMHVSTPNSVYSSYDGDNPYNLMPEDLSPTFYPVPENTYEHDEAMQAHDGEHEDEGPVFGCKHYKRNVKIQCFDCNHWHTCRHCHDEEEDHQLNRKKTRHMLCMLCATPQPAGEFCRSCQVRTAWYYCDICKLWDNDSAKSIYHCPDCGICRRGEGLGKDFIHCKKCNVCISIKFAEDHRCIERATDADCPICKDYMFTSSTDVVSMKCGHYMHRDCYNAYMQSDYKCPMCKKSAVNMELQWRKLRDAIESQPMPAQFADTKVVIHCNDCSVKSTSSYHWLGNQCAHCESFNTNELRLLVGNEPEQDLAPNDAPSSPRSFLAPAANIIERRSSGSYFLLAEREEREAREREAAARPSSADGATFSPFEMLQRVRSLSPVRRFLGGSDDEMEDAAYEDDEDEDSDDSMDEDEEDEDEDEELDDAKEDMLDGLDLIGHR</sequence>
<dbReference type="PROSITE" id="PS50089">
    <property type="entry name" value="ZF_RING_2"/>
    <property type="match status" value="1"/>
</dbReference>
<feature type="compositionally biased region" description="Polar residues" evidence="5">
    <location>
        <begin position="293"/>
        <end position="303"/>
    </location>
</feature>
<dbReference type="PANTHER" id="PTHR21319">
    <property type="entry name" value="RING FINGER AND CHY ZINC FINGER DOMAIN-CONTAINING PROTEIN 1"/>
    <property type="match status" value="1"/>
</dbReference>
<dbReference type="SUPFAM" id="SSF161219">
    <property type="entry name" value="CHY zinc finger-like"/>
    <property type="match status" value="1"/>
</dbReference>
<organism evidence="9 10">
    <name type="scientific">Botryosphaeria dothidea</name>
    <dbReference type="NCBI Taxonomy" id="55169"/>
    <lineage>
        <taxon>Eukaryota</taxon>
        <taxon>Fungi</taxon>
        <taxon>Dikarya</taxon>
        <taxon>Ascomycota</taxon>
        <taxon>Pezizomycotina</taxon>
        <taxon>Dothideomycetes</taxon>
        <taxon>Dothideomycetes incertae sedis</taxon>
        <taxon>Botryosphaeriales</taxon>
        <taxon>Botryosphaeriaceae</taxon>
        <taxon>Botryosphaeria</taxon>
    </lineage>
</organism>
<dbReference type="InterPro" id="IPR008913">
    <property type="entry name" value="Znf_CHY"/>
</dbReference>
<feature type="domain" description="CTCHY-type" evidence="8">
    <location>
        <begin position="439"/>
        <end position="505"/>
    </location>
</feature>
<name>A0A8H4N8Q4_9PEZI</name>
<dbReference type="InterPro" id="IPR037274">
    <property type="entry name" value="Znf_CHY_sf"/>
</dbReference>
<dbReference type="Pfam" id="PF05495">
    <property type="entry name" value="zf-CHY"/>
    <property type="match status" value="1"/>
</dbReference>
<dbReference type="PROSITE" id="PS51270">
    <property type="entry name" value="ZF_CTCHY"/>
    <property type="match status" value="1"/>
</dbReference>
<feature type="region of interest" description="Disordered" evidence="5">
    <location>
        <begin position="1"/>
        <end position="24"/>
    </location>
</feature>
<dbReference type="SUPFAM" id="SSF57850">
    <property type="entry name" value="RING/U-box"/>
    <property type="match status" value="1"/>
</dbReference>
<evidence type="ECO:0000256" key="5">
    <source>
        <dbReference type="SAM" id="MobiDB-lite"/>
    </source>
</evidence>
<evidence type="ECO:0000313" key="10">
    <source>
        <dbReference type="Proteomes" id="UP000572817"/>
    </source>
</evidence>
<dbReference type="GO" id="GO:0005634">
    <property type="term" value="C:nucleus"/>
    <property type="evidence" value="ECO:0007669"/>
    <property type="project" value="TreeGrafter"/>
</dbReference>
<dbReference type="Gene3D" id="3.30.40.10">
    <property type="entry name" value="Zinc/RING finger domain, C3HC4 (zinc finger)"/>
    <property type="match status" value="1"/>
</dbReference>
<dbReference type="GO" id="GO:0006511">
    <property type="term" value="P:ubiquitin-dependent protein catabolic process"/>
    <property type="evidence" value="ECO:0007669"/>
    <property type="project" value="TreeGrafter"/>
</dbReference>
<dbReference type="SUPFAM" id="SSF161245">
    <property type="entry name" value="Zinc hairpin stack"/>
    <property type="match status" value="1"/>
</dbReference>
<dbReference type="InterPro" id="IPR037275">
    <property type="entry name" value="Znf_CTCHY_sf"/>
</dbReference>
<feature type="compositionally biased region" description="Basic and acidic residues" evidence="5">
    <location>
        <begin position="75"/>
        <end position="92"/>
    </location>
</feature>
<reference evidence="9" key="1">
    <citation type="submission" date="2020-04" db="EMBL/GenBank/DDBJ databases">
        <title>Genome Assembly and Annotation of Botryosphaeria dothidea sdau 11-99, a Latent Pathogen of Apple Fruit Ring Rot in China.</title>
        <authorList>
            <person name="Yu C."/>
            <person name="Diao Y."/>
            <person name="Lu Q."/>
            <person name="Zhao J."/>
            <person name="Cui S."/>
            <person name="Peng C."/>
            <person name="He B."/>
            <person name="Liu H."/>
        </authorList>
    </citation>
    <scope>NUCLEOTIDE SEQUENCE [LARGE SCALE GENOMIC DNA]</scope>
    <source>
        <strain evidence="9">Sdau11-99</strain>
    </source>
</reference>
<evidence type="ECO:0000259" key="7">
    <source>
        <dbReference type="PROSITE" id="PS51266"/>
    </source>
</evidence>
<dbReference type="OrthoDB" id="411372at2759"/>
<evidence type="ECO:0000256" key="1">
    <source>
        <dbReference type="ARBA" id="ARBA00022723"/>
    </source>
</evidence>
<feature type="domain" description="CHY-type" evidence="7">
    <location>
        <begin position="370"/>
        <end position="437"/>
    </location>
</feature>
<feature type="compositionally biased region" description="Acidic residues" evidence="5">
    <location>
        <begin position="702"/>
        <end position="740"/>
    </location>
</feature>
<evidence type="ECO:0000313" key="9">
    <source>
        <dbReference type="EMBL" id="KAF4313300.1"/>
    </source>
</evidence>
<dbReference type="FunFam" id="3.30.40.10:FF:000208">
    <property type="entry name" value="Zinc finger protein-related isoform 1"/>
    <property type="match status" value="1"/>
</dbReference>
<dbReference type="AlphaFoldDB" id="A0A8H4N8Q4"/>
<evidence type="ECO:0000256" key="3">
    <source>
        <dbReference type="ARBA" id="ARBA00022833"/>
    </source>
</evidence>
<feature type="compositionally biased region" description="Polar residues" evidence="5">
    <location>
        <begin position="167"/>
        <end position="182"/>
    </location>
</feature>
<evidence type="ECO:0000259" key="8">
    <source>
        <dbReference type="PROSITE" id="PS51270"/>
    </source>
</evidence>
<gene>
    <name evidence="9" type="ORF">GTA08_BOTSDO01065</name>
</gene>
<feature type="compositionally biased region" description="Low complexity" evidence="5">
    <location>
        <begin position="117"/>
        <end position="143"/>
    </location>
</feature>
<dbReference type="InterPro" id="IPR001841">
    <property type="entry name" value="Znf_RING"/>
</dbReference>
<dbReference type="InterPro" id="IPR017921">
    <property type="entry name" value="Znf_CTCHY"/>
</dbReference>
<evidence type="ECO:0000256" key="2">
    <source>
        <dbReference type="ARBA" id="ARBA00022771"/>
    </source>
</evidence>
<evidence type="ECO:0000259" key="6">
    <source>
        <dbReference type="PROSITE" id="PS50089"/>
    </source>
</evidence>
<dbReference type="Pfam" id="PF14599">
    <property type="entry name" value="zinc_ribbon_6"/>
    <property type="match status" value="1"/>
</dbReference>
<keyword evidence="1" id="KW-0479">Metal-binding</keyword>
<dbReference type="SMART" id="SM00184">
    <property type="entry name" value="RING"/>
    <property type="match status" value="1"/>
</dbReference>
<dbReference type="Pfam" id="PF13639">
    <property type="entry name" value="zf-RING_2"/>
    <property type="match status" value="1"/>
</dbReference>
<proteinExistence type="predicted"/>
<dbReference type="EMBL" id="WWBZ02000001">
    <property type="protein sequence ID" value="KAF4313300.1"/>
    <property type="molecule type" value="Genomic_DNA"/>
</dbReference>
<feature type="domain" description="RING-type" evidence="6">
    <location>
        <begin position="506"/>
        <end position="548"/>
    </location>
</feature>
<dbReference type="InterPro" id="IPR039512">
    <property type="entry name" value="RCHY1_zinc-ribbon"/>
</dbReference>
<feature type="region of interest" description="Disordered" evidence="5">
    <location>
        <begin position="694"/>
        <end position="753"/>
    </location>
</feature>
<dbReference type="InterPro" id="IPR013083">
    <property type="entry name" value="Znf_RING/FYVE/PHD"/>
</dbReference>
<dbReference type="Proteomes" id="UP000572817">
    <property type="component" value="Unassembled WGS sequence"/>
</dbReference>